<feature type="domain" description="RecX second three-helical" evidence="6">
    <location>
        <begin position="67"/>
        <end position="108"/>
    </location>
</feature>
<keyword evidence="4 5" id="KW-0963">Cytoplasm</keyword>
<evidence type="ECO:0000256" key="3">
    <source>
        <dbReference type="ARBA" id="ARBA00018111"/>
    </source>
</evidence>
<feature type="domain" description="RecX first three-helical" evidence="8">
    <location>
        <begin position="21"/>
        <end position="59"/>
    </location>
</feature>
<dbReference type="PANTHER" id="PTHR33602:SF1">
    <property type="entry name" value="REGULATORY PROTEIN RECX FAMILY PROTEIN"/>
    <property type="match status" value="1"/>
</dbReference>
<name>A0ABP4VR18_9ACTN</name>
<dbReference type="Pfam" id="PF02631">
    <property type="entry name" value="RecX_HTH2"/>
    <property type="match status" value="1"/>
</dbReference>
<dbReference type="InterPro" id="IPR036388">
    <property type="entry name" value="WH-like_DNA-bd_sf"/>
</dbReference>
<evidence type="ECO:0000259" key="8">
    <source>
        <dbReference type="Pfam" id="PF21982"/>
    </source>
</evidence>
<protein>
    <recommendedName>
        <fullName evidence="3 5">Regulatory protein RecX</fullName>
    </recommendedName>
</protein>
<evidence type="ECO:0000259" key="6">
    <source>
        <dbReference type="Pfam" id="PF02631"/>
    </source>
</evidence>
<gene>
    <name evidence="5" type="primary">recX</name>
    <name evidence="9" type="ORF">GCM10009710_10330</name>
</gene>
<dbReference type="RefSeq" id="WP_344198448.1">
    <property type="nucleotide sequence ID" value="NZ_BAAAME010000002.1"/>
</dbReference>
<dbReference type="HAMAP" id="MF_01114">
    <property type="entry name" value="RecX"/>
    <property type="match status" value="1"/>
</dbReference>
<dbReference type="PANTHER" id="PTHR33602">
    <property type="entry name" value="REGULATORY PROTEIN RECX FAMILY PROTEIN"/>
    <property type="match status" value="1"/>
</dbReference>
<evidence type="ECO:0000259" key="7">
    <source>
        <dbReference type="Pfam" id="PF21981"/>
    </source>
</evidence>
<feature type="domain" description="RecX third three-helical" evidence="7">
    <location>
        <begin position="117"/>
        <end position="161"/>
    </location>
</feature>
<dbReference type="Proteomes" id="UP001501057">
    <property type="component" value="Unassembled WGS sequence"/>
</dbReference>
<dbReference type="InterPro" id="IPR053925">
    <property type="entry name" value="RecX_HTH_3rd"/>
</dbReference>
<dbReference type="InterPro" id="IPR003783">
    <property type="entry name" value="Regulatory_RecX"/>
</dbReference>
<dbReference type="InterPro" id="IPR053924">
    <property type="entry name" value="RecX_HTH_2nd"/>
</dbReference>
<evidence type="ECO:0000256" key="2">
    <source>
        <dbReference type="ARBA" id="ARBA00009695"/>
    </source>
</evidence>
<accession>A0ABP4VR18</accession>
<dbReference type="Pfam" id="PF21981">
    <property type="entry name" value="RecX_HTH3"/>
    <property type="match status" value="1"/>
</dbReference>
<comment type="function">
    <text evidence="5">Modulates RecA activity.</text>
</comment>
<comment type="caution">
    <text evidence="9">The sequence shown here is derived from an EMBL/GenBank/DDBJ whole genome shotgun (WGS) entry which is preliminary data.</text>
</comment>
<comment type="subcellular location">
    <subcellularLocation>
        <location evidence="1 5">Cytoplasm</location>
    </subcellularLocation>
</comment>
<reference evidence="10" key="1">
    <citation type="journal article" date="2019" name="Int. J. Syst. Evol. Microbiol.">
        <title>The Global Catalogue of Microorganisms (GCM) 10K type strain sequencing project: providing services to taxonomists for standard genome sequencing and annotation.</title>
        <authorList>
            <consortium name="The Broad Institute Genomics Platform"/>
            <consortium name="The Broad Institute Genome Sequencing Center for Infectious Disease"/>
            <person name="Wu L."/>
            <person name="Ma J."/>
        </authorList>
    </citation>
    <scope>NUCLEOTIDE SEQUENCE [LARGE SCALE GENOMIC DNA]</scope>
    <source>
        <strain evidence="10">JCM 13518</strain>
    </source>
</reference>
<comment type="similarity">
    <text evidence="2 5">Belongs to the RecX family.</text>
</comment>
<dbReference type="InterPro" id="IPR053926">
    <property type="entry name" value="RecX_HTH_1st"/>
</dbReference>
<evidence type="ECO:0000256" key="5">
    <source>
        <dbReference type="HAMAP-Rule" id="MF_01114"/>
    </source>
</evidence>
<organism evidence="9 10">
    <name type="scientific">Aeromicrobium alkaliterrae</name>
    <dbReference type="NCBI Taxonomy" id="302168"/>
    <lineage>
        <taxon>Bacteria</taxon>
        <taxon>Bacillati</taxon>
        <taxon>Actinomycetota</taxon>
        <taxon>Actinomycetes</taxon>
        <taxon>Propionibacteriales</taxon>
        <taxon>Nocardioidaceae</taxon>
        <taxon>Aeromicrobium</taxon>
    </lineage>
</organism>
<sequence>MTTHSGDDEPAREPAEDYALAKQVLYDRLAERPRSRADLEQALAKKRVSAEVAAAVLDRFESAGLVDDAAFARSWVEGRQRGKGLATRALAMELRQKGIDDEIAREALAEIDPESERQSAHRLVQTKLRSMAGLDPQVQTRRLVGMLARKGYPPGLAFEVVRTELGAEAEPLDSM</sequence>
<proteinExistence type="inferred from homology"/>
<evidence type="ECO:0000313" key="10">
    <source>
        <dbReference type="Proteomes" id="UP001501057"/>
    </source>
</evidence>
<evidence type="ECO:0000256" key="4">
    <source>
        <dbReference type="ARBA" id="ARBA00022490"/>
    </source>
</evidence>
<evidence type="ECO:0000256" key="1">
    <source>
        <dbReference type="ARBA" id="ARBA00004496"/>
    </source>
</evidence>
<dbReference type="Pfam" id="PF21982">
    <property type="entry name" value="RecX_HTH1"/>
    <property type="match status" value="1"/>
</dbReference>
<keyword evidence="10" id="KW-1185">Reference proteome</keyword>
<dbReference type="Gene3D" id="1.10.10.10">
    <property type="entry name" value="Winged helix-like DNA-binding domain superfamily/Winged helix DNA-binding domain"/>
    <property type="match status" value="2"/>
</dbReference>
<dbReference type="EMBL" id="BAAAME010000002">
    <property type="protein sequence ID" value="GAA1731605.1"/>
    <property type="molecule type" value="Genomic_DNA"/>
</dbReference>
<evidence type="ECO:0000313" key="9">
    <source>
        <dbReference type="EMBL" id="GAA1731605.1"/>
    </source>
</evidence>